<proteinExistence type="predicted"/>
<dbReference type="KEGG" id="mva:Mvan_1125"/>
<name>A1T461_MYCVP</name>
<feature type="region of interest" description="Disordered" evidence="1">
    <location>
        <begin position="1"/>
        <end position="50"/>
    </location>
</feature>
<sequence>MSLLPSSVRAMTDRHRRRKAKQARRDAQRARKRRADTGSEPPPGDPQQDPISALSPWSFLVFASKQVEAAKPDPLANFRSHQEDPIDIDYLIKSLVDDPDPGSASVVALFAELLDGELQLRCREALNAYNGPLVPWVTALRDVDVYRAVRLTHVLGDFDQILIGARLADGQEATCAVWVDHLVESEIANAALFVVTIDDALDKLFGPDLTAIDMSLADARAWIEYGLKRTFVFRETATWPDCRPLVQWLVGRLPDGGDLHQSPIWGRDASSALFDEFFASEAGAVFDSRDHRYLLQELTESGTADPLRWSAARVENVLESPLSEGDHPLKVLLDVPDLLRAYIPFAHERSGIREGLTARALATLDRAEVDRRSA</sequence>
<gene>
    <name evidence="2" type="ordered locus">Mvan_1125</name>
</gene>
<reference evidence="2" key="1">
    <citation type="submission" date="2006-12" db="EMBL/GenBank/DDBJ databases">
        <title>Complete sequence of Mycobacterium vanbaalenii PYR-1.</title>
        <authorList>
            <consortium name="US DOE Joint Genome Institute"/>
            <person name="Copeland A."/>
            <person name="Lucas S."/>
            <person name="Lapidus A."/>
            <person name="Barry K."/>
            <person name="Detter J.C."/>
            <person name="Glavina del Rio T."/>
            <person name="Hammon N."/>
            <person name="Israni S."/>
            <person name="Dalin E."/>
            <person name="Tice H."/>
            <person name="Pitluck S."/>
            <person name="Singan V."/>
            <person name="Schmutz J."/>
            <person name="Larimer F."/>
            <person name="Land M."/>
            <person name="Hauser L."/>
            <person name="Kyrpides N."/>
            <person name="Anderson I.J."/>
            <person name="Miller C."/>
            <person name="Richardson P."/>
        </authorList>
    </citation>
    <scope>NUCLEOTIDE SEQUENCE [LARGE SCALE GENOMIC DNA]</scope>
    <source>
        <strain evidence="2">PYR-1</strain>
    </source>
</reference>
<evidence type="ECO:0000313" key="3">
    <source>
        <dbReference type="Proteomes" id="UP000009159"/>
    </source>
</evidence>
<evidence type="ECO:0000256" key="1">
    <source>
        <dbReference type="SAM" id="MobiDB-lite"/>
    </source>
</evidence>
<keyword evidence="3" id="KW-1185">Reference proteome</keyword>
<accession>A1T461</accession>
<organism evidence="2 3">
    <name type="scientific">Mycolicibacterium vanbaalenii (strain DSM 7251 / JCM 13017 / BCRC 16820 / KCTC 9966 / NRRL B-24157 / PYR-1)</name>
    <name type="common">Mycobacterium vanbaalenii</name>
    <dbReference type="NCBI Taxonomy" id="350058"/>
    <lineage>
        <taxon>Bacteria</taxon>
        <taxon>Bacillati</taxon>
        <taxon>Actinomycetota</taxon>
        <taxon>Actinomycetes</taxon>
        <taxon>Mycobacteriales</taxon>
        <taxon>Mycobacteriaceae</taxon>
        <taxon>Mycolicibacterium</taxon>
    </lineage>
</organism>
<dbReference type="STRING" id="350058.Mvan_1125"/>
<dbReference type="Proteomes" id="UP000009159">
    <property type="component" value="Chromosome"/>
</dbReference>
<dbReference type="HOGENOM" id="CLU_733241_0_0_11"/>
<dbReference type="AlphaFoldDB" id="A1T461"/>
<protein>
    <submittedName>
        <fullName evidence="2">Uncharacterized protein</fullName>
    </submittedName>
</protein>
<dbReference type="eggNOG" id="COG3057">
    <property type="taxonomic scope" value="Bacteria"/>
</dbReference>
<dbReference type="EMBL" id="CP000511">
    <property type="protein sequence ID" value="ABM11961.1"/>
    <property type="molecule type" value="Genomic_DNA"/>
</dbReference>
<evidence type="ECO:0000313" key="2">
    <source>
        <dbReference type="EMBL" id="ABM11961.1"/>
    </source>
</evidence>